<gene>
    <name evidence="10" type="primary">csm3</name>
    <name evidence="10" type="ORF">QJT81_05590</name>
</gene>
<evidence type="ECO:0000256" key="1">
    <source>
        <dbReference type="ARBA" id="ARBA00006342"/>
    </source>
</evidence>
<keyword evidence="6" id="KW-0694">RNA-binding</keyword>
<dbReference type="InterPro" id="IPR005537">
    <property type="entry name" value="RAMP_III_fam"/>
</dbReference>
<reference evidence="10" key="2">
    <citation type="submission" date="2023-04" db="EMBL/GenBank/DDBJ databases">
        <authorList>
            <person name="Beletskiy A.V."/>
            <person name="Mardanov A.V."/>
            <person name="Ravin N.V."/>
        </authorList>
    </citation>
    <scope>NUCLEOTIDE SEQUENCE</scope>
    <source>
        <strain evidence="10">GKL-02</strain>
    </source>
</reference>
<comment type="similarity">
    <text evidence="1">Belongs to the CRISPR-associated Csm3 family.</text>
</comment>
<dbReference type="EMBL" id="CP124756">
    <property type="protein sequence ID" value="WGZ95459.1"/>
    <property type="molecule type" value="Genomic_DNA"/>
</dbReference>
<evidence type="ECO:0000256" key="7">
    <source>
        <dbReference type="ARBA" id="ARBA00023118"/>
    </source>
</evidence>
<dbReference type="InterPro" id="IPR052216">
    <property type="entry name" value="CRISPR_Csm3_endoribonuclease"/>
</dbReference>
<name>A0AA95KJI3_9GAMM</name>
<dbReference type="GO" id="GO:0003723">
    <property type="term" value="F:RNA binding"/>
    <property type="evidence" value="ECO:0007669"/>
    <property type="project" value="UniProtKB-KW"/>
</dbReference>
<keyword evidence="3" id="KW-0540">Nuclease</keyword>
<dbReference type="GO" id="GO:0051607">
    <property type="term" value="P:defense response to virus"/>
    <property type="evidence" value="ECO:0007669"/>
    <property type="project" value="UniProtKB-KW"/>
</dbReference>
<keyword evidence="7" id="KW-0051">Antiviral defense</keyword>
<evidence type="ECO:0000256" key="3">
    <source>
        <dbReference type="ARBA" id="ARBA00022722"/>
    </source>
</evidence>
<keyword evidence="5" id="KW-0378">Hydrolase</keyword>
<accession>A0AA95KJI3</accession>
<proteinExistence type="inferred from homology"/>
<feature type="domain" description="CRISPR type III-associated protein" evidence="9">
    <location>
        <begin position="12"/>
        <end position="214"/>
    </location>
</feature>
<reference evidence="10" key="1">
    <citation type="journal article" date="2023" name="Int. J. Mol. Sci.">
        <title>Metagenomics Revealed a New Genus 'Candidatus Thiocaldithrix dubininis' gen. nov., sp. nov. and a New Species 'Candidatus Thiothrix putei' sp. nov. in the Family Thiotrichaceae, Some Members of Which Have Traits of Both Na+- and H+-Motive Energetics.</title>
        <authorList>
            <person name="Ravin N.V."/>
            <person name="Muntyan M.S."/>
            <person name="Smolyakov D.D."/>
            <person name="Rudenko T.S."/>
            <person name="Beletsky A.V."/>
            <person name="Mardanov A.V."/>
            <person name="Grabovich M.Y."/>
        </authorList>
    </citation>
    <scope>NUCLEOTIDE SEQUENCE</scope>
    <source>
        <strain evidence="10">GKL-02</strain>
    </source>
</reference>
<dbReference type="PANTHER" id="PTHR35579:SF3">
    <property type="entry name" value="CRISPR SYSTEM CMS ENDORIBONUCLEASE CSM3"/>
    <property type="match status" value="1"/>
</dbReference>
<evidence type="ECO:0000256" key="8">
    <source>
        <dbReference type="ARBA" id="ARBA00033183"/>
    </source>
</evidence>
<evidence type="ECO:0000256" key="6">
    <source>
        <dbReference type="ARBA" id="ARBA00022884"/>
    </source>
</evidence>
<dbReference type="AlphaFoldDB" id="A0AA95KJI3"/>
<dbReference type="NCBIfam" id="TIGR02582">
    <property type="entry name" value="cas7_TM1809"/>
    <property type="match status" value="1"/>
</dbReference>
<evidence type="ECO:0000256" key="5">
    <source>
        <dbReference type="ARBA" id="ARBA00022801"/>
    </source>
</evidence>
<dbReference type="Proteomes" id="UP001301326">
    <property type="component" value="Chromosome"/>
</dbReference>
<dbReference type="KEGG" id="tput:QJT81_05590"/>
<evidence type="ECO:0000313" key="10">
    <source>
        <dbReference type="EMBL" id="WGZ95459.1"/>
    </source>
</evidence>
<evidence type="ECO:0000256" key="2">
    <source>
        <dbReference type="ARBA" id="ARBA00022150"/>
    </source>
</evidence>
<dbReference type="InterPro" id="IPR013412">
    <property type="entry name" value="CRISPR-assoc_RAMP_Csm3"/>
</dbReference>
<dbReference type="Pfam" id="PF03787">
    <property type="entry name" value="RAMPs"/>
    <property type="match status" value="1"/>
</dbReference>
<keyword evidence="4" id="KW-0255">Endonuclease</keyword>
<dbReference type="GO" id="GO:0004519">
    <property type="term" value="F:endonuclease activity"/>
    <property type="evidence" value="ECO:0007669"/>
    <property type="project" value="UniProtKB-KW"/>
</dbReference>
<dbReference type="GO" id="GO:0016787">
    <property type="term" value="F:hydrolase activity"/>
    <property type="evidence" value="ECO:0007669"/>
    <property type="project" value="UniProtKB-KW"/>
</dbReference>
<sequence length="238" mass="26121">MQLTNIQLLQGKIRLLTGLHIGAGSEEMHIGGTDNPVIKNPLTGQPYIPGSSLKGKMRSLLEWQLGVVGLTEGKPLSFKHISKTPNQAAAKQLLKLFGGSPDPSNDDKLITEIGPTRLAFWDCSLNQDWVKREVSDKNRLFTETKMENMIDRIQGVAQHPRNTERVPAGAEFDFKLTLRVHDGEDLSDMLFQGLKLIELTGLGGSLSRGYGKIEFVDLKLGNTDVQAKLDAVTFGEAA</sequence>
<evidence type="ECO:0000259" key="9">
    <source>
        <dbReference type="Pfam" id="PF03787"/>
    </source>
</evidence>
<protein>
    <recommendedName>
        <fullName evidence="2">CRISPR system Cms endoribonuclease Csm3</fullName>
    </recommendedName>
    <alternativeName>
        <fullName evidence="8">CRISPR type III A-associated RAMP protein Csm3</fullName>
    </alternativeName>
</protein>
<dbReference type="PANTHER" id="PTHR35579">
    <property type="entry name" value="CRISPR SYSTEM CMS ENDORIBONUCLEASE CSM3"/>
    <property type="match status" value="1"/>
</dbReference>
<organism evidence="10">
    <name type="scientific">Candidatus Thiothrix putei</name>
    <dbReference type="NCBI Taxonomy" id="3080811"/>
    <lineage>
        <taxon>Bacteria</taxon>
        <taxon>Pseudomonadati</taxon>
        <taxon>Pseudomonadota</taxon>
        <taxon>Gammaproteobacteria</taxon>
        <taxon>Thiotrichales</taxon>
        <taxon>Thiotrichaceae</taxon>
        <taxon>Thiothrix</taxon>
    </lineage>
</organism>
<evidence type="ECO:0000256" key="4">
    <source>
        <dbReference type="ARBA" id="ARBA00022759"/>
    </source>
</evidence>